<dbReference type="InterPro" id="IPR011992">
    <property type="entry name" value="EF-hand-dom_pair"/>
</dbReference>
<comment type="caution">
    <text evidence="2">The sequence shown here is derived from an EMBL/GenBank/DDBJ whole genome shotgun (WGS) entry which is preliminary data.</text>
</comment>
<dbReference type="SUPFAM" id="SSF47473">
    <property type="entry name" value="EF-hand"/>
    <property type="match status" value="1"/>
</dbReference>
<name>A0A363UJE6_9GAMM</name>
<sequence>MTRFIITTAAALFAGSALAGNTLGADVNADVGIDLSGQTDTEFSTLDANGDGMISQAEAEADSTASIRFNEVDENHDDMLTRAEFSAIASSSAEMEDETAE</sequence>
<organism evidence="2 3">
    <name type="scientific">Abyssibacter profundi</name>
    <dbReference type="NCBI Taxonomy" id="2182787"/>
    <lineage>
        <taxon>Bacteria</taxon>
        <taxon>Pseudomonadati</taxon>
        <taxon>Pseudomonadota</taxon>
        <taxon>Gammaproteobacteria</taxon>
        <taxon>Chromatiales</taxon>
        <taxon>Oceanococcaceae</taxon>
        <taxon>Abyssibacter</taxon>
    </lineage>
</organism>
<reference evidence="2 3" key="1">
    <citation type="submission" date="2018-05" db="EMBL/GenBank/DDBJ databases">
        <title>Abyssibacter profundi OUC007T gen. nov., sp. nov, a marine bacterium isolated from seawater of the Mariana Trench.</title>
        <authorList>
            <person name="Zhou S."/>
        </authorList>
    </citation>
    <scope>NUCLEOTIDE SEQUENCE [LARGE SCALE GENOMIC DNA]</scope>
    <source>
        <strain evidence="2 3">OUC007</strain>
    </source>
</reference>
<proteinExistence type="predicted"/>
<keyword evidence="3" id="KW-1185">Reference proteome</keyword>
<dbReference type="OrthoDB" id="6089795at2"/>
<protein>
    <recommendedName>
        <fullName evidence="4">EF-hand domain-containing protein</fullName>
    </recommendedName>
</protein>
<dbReference type="InterPro" id="IPR018247">
    <property type="entry name" value="EF_Hand_1_Ca_BS"/>
</dbReference>
<gene>
    <name evidence="2" type="ORF">DEH80_12240</name>
</gene>
<evidence type="ECO:0000313" key="2">
    <source>
        <dbReference type="EMBL" id="PWN55553.1"/>
    </source>
</evidence>
<evidence type="ECO:0000256" key="1">
    <source>
        <dbReference type="SAM" id="SignalP"/>
    </source>
</evidence>
<feature type="signal peptide" evidence="1">
    <location>
        <begin position="1"/>
        <end position="19"/>
    </location>
</feature>
<dbReference type="RefSeq" id="WP_109720792.1">
    <property type="nucleotide sequence ID" value="NZ_QEQK01000010.1"/>
</dbReference>
<feature type="chain" id="PRO_5016826656" description="EF-hand domain-containing protein" evidence="1">
    <location>
        <begin position="20"/>
        <end position="101"/>
    </location>
</feature>
<evidence type="ECO:0000313" key="3">
    <source>
        <dbReference type="Proteomes" id="UP000251800"/>
    </source>
</evidence>
<evidence type="ECO:0008006" key="4">
    <source>
        <dbReference type="Google" id="ProtNLM"/>
    </source>
</evidence>
<keyword evidence="1" id="KW-0732">Signal</keyword>
<accession>A0A363UJE6</accession>
<dbReference type="Gene3D" id="1.10.238.10">
    <property type="entry name" value="EF-hand"/>
    <property type="match status" value="1"/>
</dbReference>
<dbReference type="EMBL" id="QEQK01000010">
    <property type="protein sequence ID" value="PWN55553.1"/>
    <property type="molecule type" value="Genomic_DNA"/>
</dbReference>
<dbReference type="AlphaFoldDB" id="A0A363UJE6"/>
<dbReference type="PROSITE" id="PS00018">
    <property type="entry name" value="EF_HAND_1"/>
    <property type="match status" value="1"/>
</dbReference>
<dbReference type="Proteomes" id="UP000251800">
    <property type="component" value="Unassembled WGS sequence"/>
</dbReference>